<dbReference type="InParanoid" id="A0A7M7QDT6"/>
<dbReference type="EnsemblMetazoa" id="XM_031929973">
    <property type="protein sequence ID" value="XP_031785833"/>
    <property type="gene ID" value="LOC116417304"/>
</dbReference>
<dbReference type="OrthoDB" id="7548289at2759"/>
<proteinExistence type="predicted"/>
<dbReference type="Proteomes" id="UP000002358">
    <property type="component" value="Unassembled WGS sequence"/>
</dbReference>
<dbReference type="GeneID" id="116417304"/>
<evidence type="ECO:0000313" key="2">
    <source>
        <dbReference type="Proteomes" id="UP000002358"/>
    </source>
</evidence>
<keyword evidence="2" id="KW-1185">Reference proteome</keyword>
<dbReference type="RefSeq" id="XP_031785833.1">
    <property type="nucleotide sequence ID" value="XM_031929973.1"/>
</dbReference>
<evidence type="ECO:0000313" key="1">
    <source>
        <dbReference type="EnsemblMetazoa" id="XP_031785833"/>
    </source>
</evidence>
<organism evidence="1 2">
    <name type="scientific">Nasonia vitripennis</name>
    <name type="common">Parasitic wasp</name>
    <dbReference type="NCBI Taxonomy" id="7425"/>
    <lineage>
        <taxon>Eukaryota</taxon>
        <taxon>Metazoa</taxon>
        <taxon>Ecdysozoa</taxon>
        <taxon>Arthropoda</taxon>
        <taxon>Hexapoda</taxon>
        <taxon>Insecta</taxon>
        <taxon>Pterygota</taxon>
        <taxon>Neoptera</taxon>
        <taxon>Endopterygota</taxon>
        <taxon>Hymenoptera</taxon>
        <taxon>Apocrita</taxon>
        <taxon>Proctotrupomorpha</taxon>
        <taxon>Chalcidoidea</taxon>
        <taxon>Pteromalidae</taxon>
        <taxon>Pteromalinae</taxon>
        <taxon>Nasonia</taxon>
    </lineage>
</organism>
<protein>
    <submittedName>
        <fullName evidence="1">Uncharacterized protein</fullName>
    </submittedName>
</protein>
<reference evidence="1" key="1">
    <citation type="submission" date="2021-01" db="UniProtKB">
        <authorList>
            <consortium name="EnsemblMetazoa"/>
        </authorList>
    </citation>
    <scope>IDENTIFICATION</scope>
</reference>
<accession>A0A7M7QDT6</accession>
<dbReference type="KEGG" id="nvi:116417304"/>
<dbReference type="AlphaFoldDB" id="A0A7M7QDT6"/>
<sequence length="243" mass="28723">MHKDIYIFIKFKKNTFGISCAVCDRLWWTNDLKTTSEIHNDILEKILLLYQTGNTVKVCSTCKSALDKKKIPILSTYNGFSYLTIPAHLPDPDFSQENFKKYKQHYKMLRSNLENIDYINFEDFYTKNNISSDEYYYNVIRAGINRPKLFYRRMPSDKWHNPFNPFVFHHLQSNTDFQIIQDEYACAAYVVEYVNKHNRGISTIQIMDENPEFDIVKITRKMSVDVLNSVEMSAQEAAWNDND</sequence>
<name>A0A7M7QDT6_NASVI</name>